<sequence length="105" mass="11556">MSLVVSLEDILKSNGEEHLQNKIMQLFIHAEEEPPVIFGWINIHVFVQTIQQAQAQAAAQGVPLPPSPFPLPVPMTVDNFKQALLEYTRAENAAPALGTTCLPVR</sequence>
<dbReference type="VEuPathDB" id="FungiDB:AeMF1_005115"/>
<keyword evidence="2" id="KW-1185">Reference proteome</keyword>
<accession>A0A6G0XC52</accession>
<reference evidence="1 2" key="1">
    <citation type="submission" date="2019-07" db="EMBL/GenBank/DDBJ databases">
        <title>Genomics analysis of Aphanomyces spp. identifies a new class of oomycete effector associated with host adaptation.</title>
        <authorList>
            <person name="Gaulin E."/>
        </authorList>
    </citation>
    <scope>NUCLEOTIDE SEQUENCE [LARGE SCALE GENOMIC DNA]</scope>
    <source>
        <strain evidence="1 2">ATCC 201684</strain>
    </source>
</reference>
<proteinExistence type="predicted"/>
<dbReference type="Proteomes" id="UP000481153">
    <property type="component" value="Unassembled WGS sequence"/>
</dbReference>
<gene>
    <name evidence="1" type="ORF">Ae201684_006324</name>
</gene>
<organism evidence="1 2">
    <name type="scientific">Aphanomyces euteiches</name>
    <dbReference type="NCBI Taxonomy" id="100861"/>
    <lineage>
        <taxon>Eukaryota</taxon>
        <taxon>Sar</taxon>
        <taxon>Stramenopiles</taxon>
        <taxon>Oomycota</taxon>
        <taxon>Saprolegniomycetes</taxon>
        <taxon>Saprolegniales</taxon>
        <taxon>Verrucalvaceae</taxon>
        <taxon>Aphanomyces</taxon>
    </lineage>
</organism>
<dbReference type="AlphaFoldDB" id="A0A6G0XC52"/>
<evidence type="ECO:0000313" key="2">
    <source>
        <dbReference type="Proteomes" id="UP000481153"/>
    </source>
</evidence>
<name>A0A6G0XC52_9STRA</name>
<evidence type="ECO:0000313" key="1">
    <source>
        <dbReference type="EMBL" id="KAF0737657.1"/>
    </source>
</evidence>
<comment type="caution">
    <text evidence="1">The sequence shown here is derived from an EMBL/GenBank/DDBJ whole genome shotgun (WGS) entry which is preliminary data.</text>
</comment>
<protein>
    <submittedName>
        <fullName evidence="1">Uncharacterized protein</fullName>
    </submittedName>
</protein>
<dbReference type="EMBL" id="VJMJ01000083">
    <property type="protein sequence ID" value="KAF0737657.1"/>
    <property type="molecule type" value="Genomic_DNA"/>
</dbReference>